<comment type="caution">
    <text evidence="4">The sequence shown here is derived from an EMBL/GenBank/DDBJ whole genome shotgun (WGS) entry which is preliminary data.</text>
</comment>
<evidence type="ECO:0000313" key="4">
    <source>
        <dbReference type="EMBL" id="OMO88625.1"/>
    </source>
</evidence>
<evidence type="ECO:0000256" key="1">
    <source>
        <dbReference type="SAM" id="MobiDB-lite"/>
    </source>
</evidence>
<proteinExistence type="predicted"/>
<organism evidence="4 5">
    <name type="scientific">Corchorus olitorius</name>
    <dbReference type="NCBI Taxonomy" id="93759"/>
    <lineage>
        <taxon>Eukaryota</taxon>
        <taxon>Viridiplantae</taxon>
        <taxon>Streptophyta</taxon>
        <taxon>Embryophyta</taxon>
        <taxon>Tracheophyta</taxon>
        <taxon>Spermatophyta</taxon>
        <taxon>Magnoliopsida</taxon>
        <taxon>eudicotyledons</taxon>
        <taxon>Gunneridae</taxon>
        <taxon>Pentapetalae</taxon>
        <taxon>rosids</taxon>
        <taxon>malvids</taxon>
        <taxon>Malvales</taxon>
        <taxon>Malvaceae</taxon>
        <taxon>Grewioideae</taxon>
        <taxon>Apeibeae</taxon>
        <taxon>Corchorus</taxon>
    </lineage>
</organism>
<keyword evidence="2" id="KW-1133">Transmembrane helix</keyword>
<evidence type="ECO:0000256" key="3">
    <source>
        <dbReference type="SAM" id="SignalP"/>
    </source>
</evidence>
<evidence type="ECO:0000313" key="5">
    <source>
        <dbReference type="Proteomes" id="UP000187203"/>
    </source>
</evidence>
<dbReference type="OrthoDB" id="10499160at2759"/>
<feature type="compositionally biased region" description="Gly residues" evidence="1">
    <location>
        <begin position="64"/>
        <end position="75"/>
    </location>
</feature>
<gene>
    <name evidence="4" type="ORF">COLO4_20163</name>
</gene>
<feature type="signal peptide" evidence="3">
    <location>
        <begin position="1"/>
        <end position="16"/>
    </location>
</feature>
<dbReference type="EMBL" id="AWUE01017041">
    <property type="protein sequence ID" value="OMO88625.1"/>
    <property type="molecule type" value="Genomic_DNA"/>
</dbReference>
<feature type="compositionally biased region" description="Basic and acidic residues" evidence="1">
    <location>
        <begin position="41"/>
        <end position="51"/>
    </location>
</feature>
<feature type="chain" id="PRO_5012955300" evidence="3">
    <location>
        <begin position="17"/>
        <end position="147"/>
    </location>
</feature>
<feature type="region of interest" description="Disordered" evidence="1">
    <location>
        <begin position="27"/>
        <end position="78"/>
    </location>
</feature>
<keyword evidence="2" id="KW-0812">Transmembrane</keyword>
<keyword evidence="2" id="KW-0472">Membrane</keyword>
<reference evidence="5" key="1">
    <citation type="submission" date="2013-09" db="EMBL/GenBank/DDBJ databases">
        <title>Corchorus olitorius genome sequencing.</title>
        <authorList>
            <person name="Alam M."/>
            <person name="Haque M.S."/>
            <person name="Islam M.S."/>
            <person name="Emdad E.M."/>
            <person name="Islam M.M."/>
            <person name="Ahmed B."/>
            <person name="Halim A."/>
            <person name="Hossen Q.M.M."/>
            <person name="Hossain M.Z."/>
            <person name="Ahmed R."/>
            <person name="Khan M.M."/>
            <person name="Islam R."/>
            <person name="Rashid M.M."/>
            <person name="Khan S.A."/>
            <person name="Rahman M.S."/>
            <person name="Alam M."/>
            <person name="Yahiya A.S."/>
            <person name="Khan M.S."/>
            <person name="Azam M.S."/>
            <person name="Haque T."/>
            <person name="Lashkar M.Z.H."/>
            <person name="Akhand A.I."/>
            <person name="Morshed G."/>
            <person name="Roy S."/>
            <person name="Uddin K.S."/>
            <person name="Rabeya T."/>
            <person name="Hossain A.S."/>
            <person name="Chowdhury A."/>
            <person name="Snigdha A.R."/>
            <person name="Mortoza M.S."/>
            <person name="Matin S.A."/>
            <person name="Hoque S.M.E."/>
            <person name="Islam M.K."/>
            <person name="Roy D.K."/>
            <person name="Haider R."/>
            <person name="Moosa M.M."/>
            <person name="Elias S.M."/>
            <person name="Hasan A.M."/>
            <person name="Jahan S."/>
            <person name="Shafiuddin M."/>
            <person name="Mahmood N."/>
            <person name="Shommy N.S."/>
        </authorList>
    </citation>
    <scope>NUCLEOTIDE SEQUENCE [LARGE SCALE GENOMIC DNA]</scope>
    <source>
        <strain evidence="5">cv. O-4</strain>
    </source>
</reference>
<keyword evidence="5" id="KW-1185">Reference proteome</keyword>
<keyword evidence="3" id="KW-0732">Signal</keyword>
<name>A0A1R3J1B7_9ROSI</name>
<accession>A0A1R3J1B7</accession>
<dbReference type="Proteomes" id="UP000187203">
    <property type="component" value="Unassembled WGS sequence"/>
</dbReference>
<sequence length="147" mass="15081">MKLVPWLVTITTLVLALETAEIVNGCIGSRGTDSGRVPTTPRDHDGGRDDDTSTNLAPPSPSGDNGGGSDGGDNGGSTIFAPPSPFMPCVGSFCLTPNYNNPNTRFGPSPCIGGFCPSTAAASSTISLAIILLCFIITCSFAFAFYL</sequence>
<protein>
    <submittedName>
        <fullName evidence="4">Uncharacterized protein</fullName>
    </submittedName>
</protein>
<evidence type="ECO:0000256" key="2">
    <source>
        <dbReference type="SAM" id="Phobius"/>
    </source>
</evidence>
<feature type="transmembrane region" description="Helical" evidence="2">
    <location>
        <begin position="126"/>
        <end position="146"/>
    </location>
</feature>
<dbReference type="AlphaFoldDB" id="A0A1R3J1B7"/>